<protein>
    <submittedName>
        <fullName evidence="2">Uncharacterized protein</fullName>
    </submittedName>
</protein>
<evidence type="ECO:0000313" key="2">
    <source>
        <dbReference type="EMBL" id="KAJ8364627.1"/>
    </source>
</evidence>
<evidence type="ECO:0000256" key="1">
    <source>
        <dbReference type="SAM" id="MobiDB-lite"/>
    </source>
</evidence>
<sequence length="166" mass="17719">MFSFQAPETADTLHAKHASTAPAKPLSQGNALRLSPVIAGQPNPFTREQGGDASHSSGRTITASVSLCGGRRCCLALASSPVVAVPNLPSRAGLNRPSVAFTRNSNPAVIRWLSIHLPDPWQPSRSLPVTSRHQRLLSPFNPLSQSPHQLLSLSVTAQNMSISFKQ</sequence>
<name>A0A9Q1FR69_SYNKA</name>
<organism evidence="2 3">
    <name type="scientific">Synaphobranchus kaupii</name>
    <name type="common">Kaup's arrowtooth eel</name>
    <dbReference type="NCBI Taxonomy" id="118154"/>
    <lineage>
        <taxon>Eukaryota</taxon>
        <taxon>Metazoa</taxon>
        <taxon>Chordata</taxon>
        <taxon>Craniata</taxon>
        <taxon>Vertebrata</taxon>
        <taxon>Euteleostomi</taxon>
        <taxon>Actinopterygii</taxon>
        <taxon>Neopterygii</taxon>
        <taxon>Teleostei</taxon>
        <taxon>Anguilliformes</taxon>
        <taxon>Synaphobranchidae</taxon>
        <taxon>Synaphobranchus</taxon>
    </lineage>
</organism>
<dbReference type="EMBL" id="JAINUF010000004">
    <property type="protein sequence ID" value="KAJ8364627.1"/>
    <property type="molecule type" value="Genomic_DNA"/>
</dbReference>
<gene>
    <name evidence="2" type="ORF">SKAU_G00134580</name>
</gene>
<evidence type="ECO:0000313" key="3">
    <source>
        <dbReference type="Proteomes" id="UP001152622"/>
    </source>
</evidence>
<feature type="region of interest" description="Disordered" evidence="1">
    <location>
        <begin position="1"/>
        <end position="57"/>
    </location>
</feature>
<dbReference type="AlphaFoldDB" id="A0A9Q1FR69"/>
<keyword evidence="3" id="KW-1185">Reference proteome</keyword>
<proteinExistence type="predicted"/>
<reference evidence="2" key="1">
    <citation type="journal article" date="2023" name="Science">
        <title>Genome structures resolve the early diversification of teleost fishes.</title>
        <authorList>
            <person name="Parey E."/>
            <person name="Louis A."/>
            <person name="Montfort J."/>
            <person name="Bouchez O."/>
            <person name="Roques C."/>
            <person name="Iampietro C."/>
            <person name="Lluch J."/>
            <person name="Castinel A."/>
            <person name="Donnadieu C."/>
            <person name="Desvignes T."/>
            <person name="Floi Bucao C."/>
            <person name="Jouanno E."/>
            <person name="Wen M."/>
            <person name="Mejri S."/>
            <person name="Dirks R."/>
            <person name="Jansen H."/>
            <person name="Henkel C."/>
            <person name="Chen W.J."/>
            <person name="Zahm M."/>
            <person name="Cabau C."/>
            <person name="Klopp C."/>
            <person name="Thompson A.W."/>
            <person name="Robinson-Rechavi M."/>
            <person name="Braasch I."/>
            <person name="Lecointre G."/>
            <person name="Bobe J."/>
            <person name="Postlethwait J.H."/>
            <person name="Berthelot C."/>
            <person name="Roest Crollius H."/>
            <person name="Guiguen Y."/>
        </authorList>
    </citation>
    <scope>NUCLEOTIDE SEQUENCE</scope>
    <source>
        <strain evidence="2">WJC10195</strain>
    </source>
</reference>
<comment type="caution">
    <text evidence="2">The sequence shown here is derived from an EMBL/GenBank/DDBJ whole genome shotgun (WGS) entry which is preliminary data.</text>
</comment>
<dbReference type="Proteomes" id="UP001152622">
    <property type="component" value="Chromosome 4"/>
</dbReference>
<accession>A0A9Q1FR69</accession>